<feature type="domain" description="FH2" evidence="4">
    <location>
        <begin position="1"/>
        <end position="341"/>
    </location>
</feature>
<evidence type="ECO:0000259" key="3">
    <source>
        <dbReference type="PROSITE" id="PS51231"/>
    </source>
</evidence>
<dbReference type="Gene3D" id="1.20.58.2220">
    <property type="entry name" value="Formin, FH2 domain"/>
    <property type="match status" value="1"/>
</dbReference>
<feature type="coiled-coil region" evidence="1">
    <location>
        <begin position="318"/>
        <end position="359"/>
    </location>
</feature>
<dbReference type="PANTHER" id="PTHR45691">
    <property type="entry name" value="PROTEIN DIAPHANOUS"/>
    <property type="match status" value="1"/>
</dbReference>
<reference evidence="5 6" key="1">
    <citation type="submission" date="2024-04" db="EMBL/GenBank/DDBJ databases">
        <authorList>
            <person name="Waldvogel A.-M."/>
            <person name="Schoenle A."/>
        </authorList>
    </citation>
    <scope>NUCLEOTIDE SEQUENCE [LARGE SCALE GENOMIC DNA]</scope>
</reference>
<dbReference type="Pfam" id="PF02181">
    <property type="entry name" value="FH2"/>
    <property type="match status" value="1"/>
</dbReference>
<evidence type="ECO:0000313" key="6">
    <source>
        <dbReference type="Proteomes" id="UP001497482"/>
    </source>
</evidence>
<dbReference type="PANTHER" id="PTHR45691:SF4">
    <property type="entry name" value="PROTEIN DIAPHANOUS HOMOLOG 1"/>
    <property type="match status" value="1"/>
</dbReference>
<evidence type="ECO:0000259" key="4">
    <source>
        <dbReference type="PROSITE" id="PS51444"/>
    </source>
</evidence>
<feature type="region of interest" description="Disordered" evidence="2">
    <location>
        <begin position="405"/>
        <end position="452"/>
    </location>
</feature>
<organism evidence="5 6">
    <name type="scientific">Knipowitschia caucasica</name>
    <name type="common">Caucasian dwarf goby</name>
    <name type="synonym">Pomatoschistus caucasicus</name>
    <dbReference type="NCBI Taxonomy" id="637954"/>
    <lineage>
        <taxon>Eukaryota</taxon>
        <taxon>Metazoa</taxon>
        <taxon>Chordata</taxon>
        <taxon>Craniata</taxon>
        <taxon>Vertebrata</taxon>
        <taxon>Euteleostomi</taxon>
        <taxon>Actinopterygii</taxon>
        <taxon>Neopterygii</taxon>
        <taxon>Teleostei</taxon>
        <taxon>Neoteleostei</taxon>
        <taxon>Acanthomorphata</taxon>
        <taxon>Gobiaria</taxon>
        <taxon>Gobiiformes</taxon>
        <taxon>Gobioidei</taxon>
        <taxon>Gobiidae</taxon>
        <taxon>Gobiinae</taxon>
        <taxon>Knipowitschia</taxon>
    </lineage>
</organism>
<dbReference type="FunFam" id="1.20.58.630:FF:000001">
    <property type="entry name" value="Diaphanous related formin 1"/>
    <property type="match status" value="1"/>
</dbReference>
<dbReference type="PROSITE" id="PS51444">
    <property type="entry name" value="FH2"/>
    <property type="match status" value="1"/>
</dbReference>
<dbReference type="GO" id="GO:0030041">
    <property type="term" value="P:actin filament polymerization"/>
    <property type="evidence" value="ECO:0007669"/>
    <property type="project" value="TreeGrafter"/>
</dbReference>
<gene>
    <name evidence="5" type="ORF">KC01_LOCUS39466</name>
</gene>
<dbReference type="SUPFAM" id="SSF101447">
    <property type="entry name" value="Formin homology 2 domain (FH2 domain)"/>
    <property type="match status" value="1"/>
</dbReference>
<sequence>MQDGGDDKKNAQKKKVKELKVLDGKAAQNLSIFLGSFRLPYEEIKNAVLEVNEKVLTESLVQNLIKQLPSPEQLSVLGEMKDEYDDLAESEQFGVVMSSVKKLTTRLQAIQFRIQFEEQLNNIKPDVVSVTAACEELTKSQSFSTLLQIILLVGNYMNSGSRNGKAFGFSISYLCKLRDTKSADLKLTLLHFLAEVCHEQYPEVMGFPEELIHVEKASRVSAETLQKNLELMGRQIKNLQKDLETFPPPQSEKDLFVEKLSSFVVTAQEQYEKLDLMHKNMEIQYTNLGNYFVFNPSKVSVEDFFGDLKTFIHMFQQAVKENQKRKEAEEKIKRAKLAREKAEKEKEEKLKRSQLLDINAEGDETGIMDGLLEALQSGAAFRRKRGPRQAANHRRAGHAVTNILAKELTQEDAPPPSKFTAKKKRLDDTEEANAESSESLEDLLEAAASRSH</sequence>
<dbReference type="EMBL" id="OZ035830">
    <property type="protein sequence ID" value="CAL1613212.1"/>
    <property type="molecule type" value="Genomic_DNA"/>
</dbReference>
<dbReference type="Gene3D" id="1.20.58.630">
    <property type="match status" value="1"/>
</dbReference>
<dbReference type="PROSITE" id="PS51231">
    <property type="entry name" value="DAD"/>
    <property type="match status" value="1"/>
</dbReference>
<feature type="compositionally biased region" description="Acidic residues" evidence="2">
    <location>
        <begin position="428"/>
        <end position="444"/>
    </location>
</feature>
<accession>A0AAV2MIF4</accession>
<dbReference type="InterPro" id="IPR051412">
    <property type="entry name" value="Formin_Homology_Diaphanous_sf"/>
</dbReference>
<evidence type="ECO:0000256" key="1">
    <source>
        <dbReference type="SAM" id="Coils"/>
    </source>
</evidence>
<dbReference type="Proteomes" id="UP001497482">
    <property type="component" value="Chromosome 8"/>
</dbReference>
<proteinExistence type="predicted"/>
<keyword evidence="6" id="KW-1185">Reference proteome</keyword>
<evidence type="ECO:0000256" key="2">
    <source>
        <dbReference type="SAM" id="MobiDB-lite"/>
    </source>
</evidence>
<dbReference type="AlphaFoldDB" id="A0AAV2MIF4"/>
<keyword evidence="1" id="KW-0175">Coiled coil</keyword>
<dbReference type="InterPro" id="IPR014767">
    <property type="entry name" value="DAD_dom"/>
</dbReference>
<dbReference type="GO" id="GO:0005884">
    <property type="term" value="C:actin filament"/>
    <property type="evidence" value="ECO:0007669"/>
    <property type="project" value="TreeGrafter"/>
</dbReference>
<name>A0AAV2MIF4_KNICA</name>
<protein>
    <submittedName>
        <fullName evidence="5">Uncharacterized protein</fullName>
    </submittedName>
</protein>
<dbReference type="InterPro" id="IPR015425">
    <property type="entry name" value="FH2_Formin"/>
</dbReference>
<feature type="domain" description="DAD" evidence="3">
    <location>
        <begin position="363"/>
        <end position="391"/>
    </location>
</feature>
<dbReference type="InterPro" id="IPR042201">
    <property type="entry name" value="FH2_Formin_sf"/>
</dbReference>
<dbReference type="SMART" id="SM00498">
    <property type="entry name" value="FH2"/>
    <property type="match status" value="1"/>
</dbReference>
<evidence type="ECO:0000313" key="5">
    <source>
        <dbReference type="EMBL" id="CAL1613212.1"/>
    </source>
</evidence>